<organism evidence="3 4">
    <name type="scientific">Cytobacillus dafuensis</name>
    <name type="common">Bacillus dafuensis</name>
    <dbReference type="NCBI Taxonomy" id="1742359"/>
    <lineage>
        <taxon>Bacteria</taxon>
        <taxon>Bacillati</taxon>
        <taxon>Bacillota</taxon>
        <taxon>Bacilli</taxon>
        <taxon>Bacillales</taxon>
        <taxon>Bacillaceae</taxon>
        <taxon>Cytobacillus</taxon>
    </lineage>
</organism>
<protein>
    <recommendedName>
        <fullName evidence="5">Adenine/guanine phosphoribosyltransferase</fullName>
    </recommendedName>
</protein>
<dbReference type="InterPro" id="IPR041688">
    <property type="entry name" value="PRTase_2"/>
</dbReference>
<dbReference type="SUPFAM" id="SSF53271">
    <property type="entry name" value="PRTase-like"/>
    <property type="match status" value="1"/>
</dbReference>
<evidence type="ECO:0000313" key="3">
    <source>
        <dbReference type="EMBL" id="QED50150.1"/>
    </source>
</evidence>
<accession>A0A5B8ZAZ6</accession>
<feature type="domain" description="Orotate phosphoribosyltransferase-like" evidence="2">
    <location>
        <begin position="34"/>
        <end position="248"/>
    </location>
</feature>
<evidence type="ECO:0000313" key="4">
    <source>
        <dbReference type="Proteomes" id="UP000321555"/>
    </source>
</evidence>
<dbReference type="Pfam" id="PF15609">
    <property type="entry name" value="PRTase_2"/>
    <property type="match status" value="1"/>
</dbReference>
<reference evidence="4" key="1">
    <citation type="submission" date="2019-08" db="EMBL/GenBank/DDBJ databases">
        <authorList>
            <person name="Zheng X."/>
        </authorList>
    </citation>
    <scope>NUCLEOTIDE SEQUENCE [LARGE SCALE GENOMIC DNA]</scope>
    <source>
        <strain evidence="4">FJAT-25496</strain>
    </source>
</reference>
<evidence type="ECO:0000259" key="2">
    <source>
        <dbReference type="Pfam" id="PF15609"/>
    </source>
</evidence>
<evidence type="ECO:0008006" key="5">
    <source>
        <dbReference type="Google" id="ProtNLM"/>
    </source>
</evidence>
<dbReference type="KEGG" id="bda:FSZ17_14370"/>
<dbReference type="STRING" id="1742359.GCA_001439625_01949"/>
<proteinExistence type="predicted"/>
<dbReference type="Pfam" id="PF12500">
    <property type="entry name" value="TRSP"/>
    <property type="match status" value="1"/>
</dbReference>
<sequence>MTCSPTKYMLPVLNQLRVEIDILENPYNLPIDQLFEMAARINKKRSFLFVSKILGKHIPIDPKTGILIGSLLANRYLEIVQGEYSSQRNELISSFMNEAVDSYFEEPFINKQINPVIIGFAETATALGHAFYQNFHNADYFHTTREQIVGLESVITFEEEHSHATSHRCYVDESLLNNNREVILVDDEMTTGKTTINIIRSIQSRFPRDMYTVVSILDWRSEENIEQFKDLERELGVTIQSVNLLKGRMNVSGSPNIKCPSVPTDVPHVSQTISTIIIDELFPEELTPMNFSSKSSEGKVKHVPYLKETGRFGLNSILNSKLNHSTKKIAAYLAELRSGRNTLCLGTGEFMYIPMKISSYMGSGICYQSTTRSPIYVDNHNHYGAKYGLSFPNPDDWEINQFVYNIPPYKYDDLFIFFERVVTEQELSPLLNELKRSFIKDIKIVFFNGGLVDE</sequence>
<feature type="domain" description="TRSP" evidence="1">
    <location>
        <begin position="308"/>
        <end position="434"/>
    </location>
</feature>
<dbReference type="Proteomes" id="UP000321555">
    <property type="component" value="Chromosome"/>
</dbReference>
<gene>
    <name evidence="3" type="ORF">FSZ17_14370</name>
</gene>
<dbReference type="CDD" id="cd06223">
    <property type="entry name" value="PRTases_typeI"/>
    <property type="match status" value="1"/>
</dbReference>
<dbReference type="InterPro" id="IPR000836">
    <property type="entry name" value="PRTase_dom"/>
</dbReference>
<dbReference type="EMBL" id="CP042593">
    <property type="protein sequence ID" value="QED50150.1"/>
    <property type="molecule type" value="Genomic_DNA"/>
</dbReference>
<keyword evidence="4" id="KW-1185">Reference proteome</keyword>
<dbReference type="InterPro" id="IPR011214">
    <property type="entry name" value="UCP020967"/>
</dbReference>
<dbReference type="InterPro" id="IPR022537">
    <property type="entry name" value="TRSP_dom"/>
</dbReference>
<dbReference type="PIRSF" id="PIRSF020967">
    <property type="entry name" value="UCP020967"/>
    <property type="match status" value="1"/>
</dbReference>
<evidence type="ECO:0000259" key="1">
    <source>
        <dbReference type="Pfam" id="PF12500"/>
    </source>
</evidence>
<dbReference type="Gene3D" id="3.40.50.2020">
    <property type="match status" value="1"/>
</dbReference>
<name>A0A5B8ZAZ6_CYTDA</name>
<dbReference type="AlphaFoldDB" id="A0A5B8ZAZ6"/>
<dbReference type="OrthoDB" id="56827at2"/>
<dbReference type="InterPro" id="IPR029057">
    <property type="entry name" value="PRTase-like"/>
</dbReference>